<gene>
    <name evidence="2" type="ORF">KY290_013416</name>
</gene>
<accession>A0ABQ7VLN7</accession>
<keyword evidence="1" id="KW-0175">Coiled coil</keyword>
<evidence type="ECO:0000313" key="3">
    <source>
        <dbReference type="Proteomes" id="UP000826656"/>
    </source>
</evidence>
<dbReference type="EMBL" id="JAIVGD010000011">
    <property type="protein sequence ID" value="KAH0769435.1"/>
    <property type="molecule type" value="Genomic_DNA"/>
</dbReference>
<comment type="caution">
    <text evidence="2">The sequence shown here is derived from an EMBL/GenBank/DDBJ whole genome shotgun (WGS) entry which is preliminary data.</text>
</comment>
<evidence type="ECO:0000256" key="1">
    <source>
        <dbReference type="SAM" id="Coils"/>
    </source>
</evidence>
<protein>
    <submittedName>
        <fullName evidence="2">Uncharacterized protein</fullName>
    </submittedName>
</protein>
<feature type="coiled-coil region" evidence="1">
    <location>
        <begin position="1"/>
        <end position="28"/>
    </location>
</feature>
<proteinExistence type="predicted"/>
<reference evidence="2 3" key="1">
    <citation type="journal article" date="2021" name="bioRxiv">
        <title>Chromosome-scale and haplotype-resolved genome assembly of a tetraploid potato cultivar.</title>
        <authorList>
            <person name="Sun H."/>
            <person name="Jiao W.-B."/>
            <person name="Krause K."/>
            <person name="Campoy J.A."/>
            <person name="Goel M."/>
            <person name="Folz-Donahue K."/>
            <person name="Kukat C."/>
            <person name="Huettel B."/>
            <person name="Schneeberger K."/>
        </authorList>
    </citation>
    <scope>NUCLEOTIDE SEQUENCE [LARGE SCALE GENOMIC DNA]</scope>
    <source>
        <strain evidence="2">SolTubOtavaFocal</strain>
        <tissue evidence="2">Leaves</tissue>
    </source>
</reference>
<dbReference type="Proteomes" id="UP000826656">
    <property type="component" value="Unassembled WGS sequence"/>
</dbReference>
<name>A0ABQ7VLN7_SOLTU</name>
<evidence type="ECO:0000313" key="2">
    <source>
        <dbReference type="EMBL" id="KAH0769435.1"/>
    </source>
</evidence>
<sequence length="78" mass="9339">MASYKQMLQALRENLEIIQGQLQISNQDMGIIEQEKQTIIEMEKWSNIEEATLRQKIRQNWIELGISNSKYFHSKWNI</sequence>
<organism evidence="2 3">
    <name type="scientific">Solanum tuberosum</name>
    <name type="common">Potato</name>
    <dbReference type="NCBI Taxonomy" id="4113"/>
    <lineage>
        <taxon>Eukaryota</taxon>
        <taxon>Viridiplantae</taxon>
        <taxon>Streptophyta</taxon>
        <taxon>Embryophyta</taxon>
        <taxon>Tracheophyta</taxon>
        <taxon>Spermatophyta</taxon>
        <taxon>Magnoliopsida</taxon>
        <taxon>eudicotyledons</taxon>
        <taxon>Gunneridae</taxon>
        <taxon>Pentapetalae</taxon>
        <taxon>asterids</taxon>
        <taxon>lamiids</taxon>
        <taxon>Solanales</taxon>
        <taxon>Solanaceae</taxon>
        <taxon>Solanoideae</taxon>
        <taxon>Solaneae</taxon>
        <taxon>Solanum</taxon>
    </lineage>
</organism>
<keyword evidence="3" id="KW-1185">Reference proteome</keyword>